<protein>
    <submittedName>
        <fullName evidence="1">Uncharacterized protein</fullName>
    </submittedName>
</protein>
<gene>
    <name evidence="1" type="ORF">PM001_LOCUS9826</name>
</gene>
<accession>A0AAV1TQP1</accession>
<dbReference type="Proteomes" id="UP001162060">
    <property type="component" value="Unassembled WGS sequence"/>
</dbReference>
<dbReference type="EMBL" id="CAKLBY020000078">
    <property type="protein sequence ID" value="CAK7924676.1"/>
    <property type="molecule type" value="Genomic_DNA"/>
</dbReference>
<sequence length="94" mass="10819">MKMSDGELQLEQDADFAADKSDRTSLTKGIIRLNGKSVIWTAKKKGRLRFPRWRRSLWPRMSKRASCSASWRCLCESASRLLSRCHSTSTAKQR</sequence>
<reference evidence="1" key="1">
    <citation type="submission" date="2024-01" db="EMBL/GenBank/DDBJ databases">
        <authorList>
            <person name="Webb A."/>
        </authorList>
    </citation>
    <scope>NUCLEOTIDE SEQUENCE</scope>
    <source>
        <strain evidence="1">Pm1</strain>
    </source>
</reference>
<evidence type="ECO:0000313" key="2">
    <source>
        <dbReference type="Proteomes" id="UP001162060"/>
    </source>
</evidence>
<dbReference type="AlphaFoldDB" id="A0AAV1TQP1"/>
<organism evidence="1 2">
    <name type="scientific">Peronospora matthiolae</name>
    <dbReference type="NCBI Taxonomy" id="2874970"/>
    <lineage>
        <taxon>Eukaryota</taxon>
        <taxon>Sar</taxon>
        <taxon>Stramenopiles</taxon>
        <taxon>Oomycota</taxon>
        <taxon>Peronosporomycetes</taxon>
        <taxon>Peronosporales</taxon>
        <taxon>Peronosporaceae</taxon>
        <taxon>Peronospora</taxon>
    </lineage>
</organism>
<evidence type="ECO:0000313" key="1">
    <source>
        <dbReference type="EMBL" id="CAK7924676.1"/>
    </source>
</evidence>
<name>A0AAV1TQP1_9STRA</name>
<proteinExistence type="predicted"/>
<comment type="caution">
    <text evidence="1">The sequence shown here is derived from an EMBL/GenBank/DDBJ whole genome shotgun (WGS) entry which is preliminary data.</text>
</comment>